<sequence length="82" mass="8789">MIVKAFPETSTGNSTAAITYTSDGISEDTVRAGVIAFHNHFPTWVDAGGVQETQALIDPSTADPDELGIQYVLNVTNYRTSL</sequence>
<comment type="caution">
    <text evidence="1">The sequence shown here is derived from an EMBL/GenBank/DDBJ whole genome shotgun (WGS) entry which is preliminary data.</text>
</comment>
<accession>A0AAD4KWH6</accession>
<evidence type="ECO:0000313" key="2">
    <source>
        <dbReference type="Proteomes" id="UP001201262"/>
    </source>
</evidence>
<evidence type="ECO:0000313" key="1">
    <source>
        <dbReference type="EMBL" id="KAH8701724.1"/>
    </source>
</evidence>
<reference evidence="1" key="1">
    <citation type="submission" date="2021-12" db="EMBL/GenBank/DDBJ databases">
        <title>Convergent genome expansion in fungi linked to evolution of root-endophyte symbiosis.</title>
        <authorList>
            <consortium name="DOE Joint Genome Institute"/>
            <person name="Ke Y.-H."/>
            <person name="Bonito G."/>
            <person name="Liao H.-L."/>
            <person name="Looney B."/>
            <person name="Rojas-Flechas A."/>
            <person name="Nash J."/>
            <person name="Hameed K."/>
            <person name="Schadt C."/>
            <person name="Martin F."/>
            <person name="Crous P.W."/>
            <person name="Miettinen O."/>
            <person name="Magnuson J.K."/>
            <person name="Labbe J."/>
            <person name="Jacobson D."/>
            <person name="Doktycz M.J."/>
            <person name="Veneault-Fourrey C."/>
            <person name="Kuo A."/>
            <person name="Mondo S."/>
            <person name="Calhoun S."/>
            <person name="Riley R."/>
            <person name="Ohm R."/>
            <person name="LaButti K."/>
            <person name="Andreopoulos B."/>
            <person name="Pangilinan J."/>
            <person name="Nolan M."/>
            <person name="Tritt A."/>
            <person name="Clum A."/>
            <person name="Lipzen A."/>
            <person name="Daum C."/>
            <person name="Barry K."/>
            <person name="Grigoriev I.V."/>
            <person name="Vilgalys R."/>
        </authorList>
    </citation>
    <scope>NUCLEOTIDE SEQUENCE</scope>
    <source>
        <strain evidence="1">PMI_201</strain>
    </source>
</reference>
<protein>
    <submittedName>
        <fullName evidence="1">Uncharacterized protein</fullName>
    </submittedName>
</protein>
<dbReference type="RefSeq" id="XP_046075100.1">
    <property type="nucleotide sequence ID" value="XM_046219912.1"/>
</dbReference>
<dbReference type="Proteomes" id="UP001201262">
    <property type="component" value="Unassembled WGS sequence"/>
</dbReference>
<proteinExistence type="predicted"/>
<organism evidence="1 2">
    <name type="scientific">Talaromyces proteolyticus</name>
    <dbReference type="NCBI Taxonomy" id="1131652"/>
    <lineage>
        <taxon>Eukaryota</taxon>
        <taxon>Fungi</taxon>
        <taxon>Dikarya</taxon>
        <taxon>Ascomycota</taxon>
        <taxon>Pezizomycotina</taxon>
        <taxon>Eurotiomycetes</taxon>
        <taxon>Eurotiomycetidae</taxon>
        <taxon>Eurotiales</taxon>
        <taxon>Trichocomaceae</taxon>
        <taxon>Talaromyces</taxon>
        <taxon>Talaromyces sect. Bacilispori</taxon>
    </lineage>
</organism>
<dbReference type="GeneID" id="70250199"/>
<keyword evidence="2" id="KW-1185">Reference proteome</keyword>
<name>A0AAD4KWH6_9EURO</name>
<dbReference type="AlphaFoldDB" id="A0AAD4KWH6"/>
<dbReference type="EMBL" id="JAJTJA010000003">
    <property type="protein sequence ID" value="KAH8701724.1"/>
    <property type="molecule type" value="Genomic_DNA"/>
</dbReference>
<gene>
    <name evidence="1" type="ORF">BGW36DRAFT_424025</name>
</gene>